<dbReference type="RefSeq" id="WP_354465357.1">
    <property type="nucleotide sequence ID" value="NZ_JBEWSZ010000025.1"/>
</dbReference>
<feature type="non-terminal residue" evidence="1">
    <location>
        <position position="1"/>
    </location>
</feature>
<gene>
    <name evidence="1" type="ORF">ABVQ20_40060</name>
</gene>
<name>A0ABV2DTC8_9HYPH</name>
<protein>
    <submittedName>
        <fullName evidence="1">Uncharacterized protein</fullName>
    </submittedName>
</protein>
<dbReference type="Proteomes" id="UP001548832">
    <property type="component" value="Unassembled WGS sequence"/>
</dbReference>
<dbReference type="EMBL" id="JBEWSZ010000025">
    <property type="protein sequence ID" value="MET2833089.1"/>
    <property type="molecule type" value="Genomic_DNA"/>
</dbReference>
<evidence type="ECO:0000313" key="1">
    <source>
        <dbReference type="EMBL" id="MET2833089.1"/>
    </source>
</evidence>
<comment type="caution">
    <text evidence="1">The sequence shown here is derived from an EMBL/GenBank/DDBJ whole genome shotgun (WGS) entry which is preliminary data.</text>
</comment>
<accession>A0ABV2DTC8</accession>
<evidence type="ECO:0000313" key="2">
    <source>
        <dbReference type="Proteomes" id="UP001548832"/>
    </source>
</evidence>
<organism evidence="1 2">
    <name type="scientific">Mesorhizobium shangrilense</name>
    <dbReference type="NCBI Taxonomy" id="460060"/>
    <lineage>
        <taxon>Bacteria</taxon>
        <taxon>Pseudomonadati</taxon>
        <taxon>Pseudomonadota</taxon>
        <taxon>Alphaproteobacteria</taxon>
        <taxon>Hyphomicrobiales</taxon>
        <taxon>Phyllobacteriaceae</taxon>
        <taxon>Mesorhizobium</taxon>
    </lineage>
</organism>
<proteinExistence type="predicted"/>
<keyword evidence="2" id="KW-1185">Reference proteome</keyword>
<sequence>CKEKICSNFMSRKVRDLSRETLNLPHMMGLPNRALEPISRSWSFCADIIGLNPAQDLPRRQSLRDCADVDLERGRLKRQSLRDCAGEYWQ</sequence>
<reference evidence="1 2" key="1">
    <citation type="submission" date="2024-06" db="EMBL/GenBank/DDBJ databases">
        <authorList>
            <person name="Kim D.-U."/>
        </authorList>
    </citation>
    <scope>NUCLEOTIDE SEQUENCE [LARGE SCALE GENOMIC DNA]</scope>
    <source>
        <strain evidence="1 2">KACC15460</strain>
    </source>
</reference>